<sequence length="107" mass="11077">MAGGCPTPPGTDPIWANAGYRGPIGPSVRAEGSSTGGPVMAGMESKLDKAWENKSVQEIADAPVAALQGVSDSDAELLGKAFNIKTVRDLGTNKYFRWAQGIATLAD</sequence>
<comment type="caution">
    <text evidence="1">The sequence shown here is derived from an EMBL/GenBank/DDBJ whole genome shotgun (WGS) entry which is preliminary data.</text>
</comment>
<dbReference type="Proteomes" id="UP000614996">
    <property type="component" value="Unassembled WGS sequence"/>
</dbReference>
<evidence type="ECO:0000313" key="1">
    <source>
        <dbReference type="EMBL" id="GIL24965.1"/>
    </source>
</evidence>
<reference evidence="2" key="1">
    <citation type="journal article" date="2021" name="Int. J. Syst. Evol. Microbiol.">
        <title>Actinocatenispora comari sp. nov., an endophytic actinomycete isolated from aerial parts of Comarum salesowianum.</title>
        <authorList>
            <person name="Oyunbileg N."/>
            <person name="Iizaka Y."/>
            <person name="Hamada M."/>
            <person name="Davaapurev B.O."/>
            <person name="Fukumoto A."/>
            <person name="Tsetseg B."/>
            <person name="Kato F."/>
            <person name="Tamura T."/>
            <person name="Batkhuu J."/>
            <person name="Anzai Y."/>
        </authorList>
    </citation>
    <scope>NUCLEOTIDE SEQUENCE [LARGE SCALE GENOMIC DNA]</scope>
    <source>
        <strain evidence="2">NUM-2625</strain>
    </source>
</reference>
<evidence type="ECO:0000313" key="2">
    <source>
        <dbReference type="Proteomes" id="UP000614996"/>
    </source>
</evidence>
<proteinExistence type="predicted"/>
<keyword evidence="2" id="KW-1185">Reference proteome</keyword>
<organism evidence="1 2">
    <name type="scientific">Actinocatenispora comari</name>
    <dbReference type="NCBI Taxonomy" id="2807577"/>
    <lineage>
        <taxon>Bacteria</taxon>
        <taxon>Bacillati</taxon>
        <taxon>Actinomycetota</taxon>
        <taxon>Actinomycetes</taxon>
        <taxon>Micromonosporales</taxon>
        <taxon>Micromonosporaceae</taxon>
        <taxon>Actinocatenispora</taxon>
    </lineage>
</organism>
<accession>A0A8J4A7X5</accession>
<dbReference type="EMBL" id="BOPO01000002">
    <property type="protein sequence ID" value="GIL24965.1"/>
    <property type="molecule type" value="Genomic_DNA"/>
</dbReference>
<name>A0A8J4A7X5_9ACTN</name>
<gene>
    <name evidence="1" type="ORF">NUM_02200</name>
</gene>
<protein>
    <submittedName>
        <fullName evidence="1">Uncharacterized protein</fullName>
    </submittedName>
</protein>
<dbReference type="AlphaFoldDB" id="A0A8J4A7X5"/>